<organism evidence="1 2">
    <name type="scientific">Klebsiella pneumoniae</name>
    <dbReference type="NCBI Taxonomy" id="573"/>
    <lineage>
        <taxon>Bacteria</taxon>
        <taxon>Pseudomonadati</taxon>
        <taxon>Pseudomonadota</taxon>
        <taxon>Gammaproteobacteria</taxon>
        <taxon>Enterobacterales</taxon>
        <taxon>Enterobacteriaceae</taxon>
        <taxon>Klebsiella/Raoultella group</taxon>
        <taxon>Klebsiella</taxon>
        <taxon>Klebsiella pneumoniae complex</taxon>
    </lineage>
</organism>
<proteinExistence type="predicted"/>
<gene>
    <name evidence="1" type="ORF">EAO28_18875</name>
</gene>
<comment type="caution">
    <text evidence="1">The sequence shown here is derived from an EMBL/GenBank/DDBJ whole genome shotgun (WGS) entry which is preliminary data.</text>
</comment>
<evidence type="ECO:0000313" key="2">
    <source>
        <dbReference type="Proteomes" id="UP000272440"/>
    </source>
</evidence>
<sequence>MPVKWKNLNSVFGFIKYFAIEKLSVDIDNTLNNIMSRVNDEIIGHSLIVPEKVISEIIMTAFNGECPSLFEEREVRAIYSCMRFNENPPYDNDIISLIKDSVINRNISVPYNNILVDVFQSCMKVPFNNQKVKDKESSLSKKGPRNPELYSYVIKIVDATLLKNPNATTYALTEKLGEHLEKYCHGSLERKNGAYQIHN</sequence>
<reference evidence="1 2" key="1">
    <citation type="journal article" date="2019" name="Antimicrob. Agents Chemother.">
        <title>Applying Rapid Whole Genome Sequencing to Predict Phenotypic Antimicrobial Susceptibility Testing Results Among Carbapenem-Resistant Klebsiella pneumoniae Clinical Isolates.</title>
        <authorList>
            <person name="Tamma P.D."/>
            <person name="Fan Y."/>
            <person name="Bergman Y."/>
            <person name="Pertea G."/>
            <person name="Kazmi A."/>
            <person name="Lewis S."/>
            <person name="Carroll K.C."/>
            <person name="Schatz M.C."/>
            <person name="Timp W."/>
            <person name="Simner P.J."/>
        </authorList>
    </citation>
    <scope>NUCLEOTIDE SEQUENCE [LARGE SCALE GENOMIC DNA]</scope>
    <source>
        <strain evidence="1 2">KLPN_33</strain>
    </source>
</reference>
<accession>A0A3P2EKT2</accession>
<evidence type="ECO:0000313" key="1">
    <source>
        <dbReference type="EMBL" id="RRE43824.1"/>
    </source>
</evidence>
<dbReference type="Proteomes" id="UP000272440">
    <property type="component" value="Unassembled WGS sequence"/>
</dbReference>
<protein>
    <submittedName>
        <fullName evidence="1">Uncharacterized protein</fullName>
    </submittedName>
</protein>
<dbReference type="EMBL" id="RCZY01000002">
    <property type="protein sequence ID" value="RRE43824.1"/>
    <property type="molecule type" value="Genomic_DNA"/>
</dbReference>
<dbReference type="AlphaFoldDB" id="A0A3P2EKT2"/>
<name>A0A3P2EKT2_KLEPN</name>